<evidence type="ECO:0000256" key="1">
    <source>
        <dbReference type="ARBA" id="ARBA00001947"/>
    </source>
</evidence>
<evidence type="ECO:0000256" key="6">
    <source>
        <dbReference type="ARBA" id="ARBA00022771"/>
    </source>
</evidence>
<evidence type="ECO:0000256" key="11">
    <source>
        <dbReference type="ARBA" id="ARBA00023239"/>
    </source>
</evidence>
<dbReference type="InterPro" id="IPR010663">
    <property type="entry name" value="Znf_FPG/IleRS"/>
</dbReference>
<protein>
    <recommendedName>
        <fullName evidence="3">DNA-(apurinic or apyrimidinic site) lyase</fullName>
        <ecNumber evidence="3">4.2.99.18</ecNumber>
    </recommendedName>
</protein>
<dbReference type="GO" id="GO:0000703">
    <property type="term" value="F:oxidized pyrimidine nucleobase lesion DNA N-glycosylase activity"/>
    <property type="evidence" value="ECO:0007669"/>
    <property type="project" value="TreeGrafter"/>
</dbReference>
<evidence type="ECO:0000256" key="10">
    <source>
        <dbReference type="ARBA" id="ARBA00023204"/>
    </source>
</evidence>
<dbReference type="GO" id="GO:0140078">
    <property type="term" value="F:class I DNA-(apurinic or apyrimidinic site) endonuclease activity"/>
    <property type="evidence" value="ECO:0007669"/>
    <property type="project" value="UniProtKB-EC"/>
</dbReference>
<evidence type="ECO:0000256" key="2">
    <source>
        <dbReference type="ARBA" id="ARBA00009409"/>
    </source>
</evidence>
<dbReference type="Gene3D" id="3.20.190.10">
    <property type="entry name" value="MutM-like, N-terminal"/>
    <property type="match status" value="1"/>
</dbReference>
<evidence type="ECO:0000256" key="5">
    <source>
        <dbReference type="ARBA" id="ARBA00022763"/>
    </source>
</evidence>
<evidence type="ECO:0000313" key="16">
    <source>
        <dbReference type="EMBL" id="VAW43607.1"/>
    </source>
</evidence>
<keyword evidence="12" id="KW-0511">Multifunctional enzyme</keyword>
<keyword evidence="6" id="KW-0863">Zinc-finger</keyword>
<dbReference type="PROSITE" id="PS51066">
    <property type="entry name" value="ZF_FPG_2"/>
    <property type="match status" value="1"/>
</dbReference>
<dbReference type="EC" id="4.2.99.18" evidence="3"/>
<dbReference type="InterPro" id="IPR015886">
    <property type="entry name" value="H2TH_FPG"/>
</dbReference>
<dbReference type="GO" id="GO:0003684">
    <property type="term" value="F:damaged DNA binding"/>
    <property type="evidence" value="ECO:0007669"/>
    <property type="project" value="InterPro"/>
</dbReference>
<sequence>MLVRRCLLLFWKILGVFVLPEGPEIQLAADAVAEAIVGRPTTAVSFAFDQLKKYEETLTGVLVTAVQAHGKAMVTRFANGWNIYSHNQLYGLWMVRDAYDFPETKRQLRLAIHNEAKSALLYSASDIAVLQDGELDSHPFLSKLGPDLLDTAVTIPQVAARFVDNRFRRRRLTTLLLDQSFLAGLGNYLRSEILFVARVHPSCRPLDCTEEQIAALAEAAVSLTRQSYQTRGITNDVQLAEKLKAAGQSYRDYRFWVFDRDGRPCYRCGTPILKEKIGGRRLYYCPICQSTDLPIH</sequence>
<dbReference type="SUPFAM" id="SSF57716">
    <property type="entry name" value="Glucocorticoid receptor-like (DNA-binding domain)"/>
    <property type="match status" value="1"/>
</dbReference>
<feature type="domain" description="FPG-type" evidence="14">
    <location>
        <begin position="256"/>
        <end position="290"/>
    </location>
</feature>
<evidence type="ECO:0000256" key="13">
    <source>
        <dbReference type="ARBA" id="ARBA00023295"/>
    </source>
</evidence>
<name>A0A3B0VYX1_9ZZZZ</name>
<dbReference type="Gene3D" id="1.10.8.50">
    <property type="match status" value="1"/>
</dbReference>
<dbReference type="InterPro" id="IPR012319">
    <property type="entry name" value="FPG_cat"/>
</dbReference>
<gene>
    <name evidence="16" type="ORF">MNBD_CHLOROFLEXI01-3996</name>
</gene>
<evidence type="ECO:0000259" key="14">
    <source>
        <dbReference type="PROSITE" id="PS51066"/>
    </source>
</evidence>
<dbReference type="PROSITE" id="PS51068">
    <property type="entry name" value="FPG_CAT"/>
    <property type="match status" value="1"/>
</dbReference>
<evidence type="ECO:0000256" key="8">
    <source>
        <dbReference type="ARBA" id="ARBA00022833"/>
    </source>
</evidence>
<keyword evidence="8" id="KW-0862">Zinc</keyword>
<organism evidence="16">
    <name type="scientific">hydrothermal vent metagenome</name>
    <dbReference type="NCBI Taxonomy" id="652676"/>
    <lineage>
        <taxon>unclassified sequences</taxon>
        <taxon>metagenomes</taxon>
        <taxon>ecological metagenomes</taxon>
    </lineage>
</organism>
<dbReference type="GO" id="GO:0008270">
    <property type="term" value="F:zinc ion binding"/>
    <property type="evidence" value="ECO:0007669"/>
    <property type="project" value="UniProtKB-KW"/>
</dbReference>
<keyword evidence="13" id="KW-0326">Glycosidase</keyword>
<evidence type="ECO:0000256" key="7">
    <source>
        <dbReference type="ARBA" id="ARBA00022801"/>
    </source>
</evidence>
<dbReference type="Pfam" id="PF01149">
    <property type="entry name" value="Fapy_DNA_glyco"/>
    <property type="match status" value="1"/>
</dbReference>
<keyword evidence="10" id="KW-0234">DNA repair</keyword>
<dbReference type="NCBIfam" id="NF007763">
    <property type="entry name" value="PRK10445.1"/>
    <property type="match status" value="1"/>
</dbReference>
<dbReference type="SUPFAM" id="SSF46946">
    <property type="entry name" value="S13-like H2TH domain"/>
    <property type="match status" value="1"/>
</dbReference>
<dbReference type="SMART" id="SM00898">
    <property type="entry name" value="Fapy_DNA_glyco"/>
    <property type="match status" value="1"/>
</dbReference>
<keyword evidence="11" id="KW-0456">Lyase</keyword>
<dbReference type="Pfam" id="PF06827">
    <property type="entry name" value="zf-FPG_IleRS"/>
    <property type="match status" value="1"/>
</dbReference>
<dbReference type="SUPFAM" id="SSF81624">
    <property type="entry name" value="N-terminal domain of MutM-like DNA repair proteins"/>
    <property type="match status" value="1"/>
</dbReference>
<dbReference type="AlphaFoldDB" id="A0A3B0VYX1"/>
<dbReference type="EMBL" id="UOEU01001120">
    <property type="protein sequence ID" value="VAW43607.1"/>
    <property type="molecule type" value="Genomic_DNA"/>
</dbReference>
<keyword evidence="5" id="KW-0227">DNA damage</keyword>
<keyword evidence="4" id="KW-0479">Metal-binding</keyword>
<dbReference type="SMART" id="SM01232">
    <property type="entry name" value="H2TH"/>
    <property type="match status" value="1"/>
</dbReference>
<proteinExistence type="inferred from homology"/>
<dbReference type="PANTHER" id="PTHR42697">
    <property type="entry name" value="ENDONUCLEASE 8"/>
    <property type="match status" value="1"/>
</dbReference>
<dbReference type="GO" id="GO:0006284">
    <property type="term" value="P:base-excision repair"/>
    <property type="evidence" value="ECO:0007669"/>
    <property type="project" value="InterPro"/>
</dbReference>
<evidence type="ECO:0000256" key="4">
    <source>
        <dbReference type="ARBA" id="ARBA00022723"/>
    </source>
</evidence>
<evidence type="ECO:0000256" key="3">
    <source>
        <dbReference type="ARBA" id="ARBA00012720"/>
    </source>
</evidence>
<dbReference type="InterPro" id="IPR010979">
    <property type="entry name" value="Ribosomal_uS13-like_H2TH"/>
</dbReference>
<keyword evidence="7" id="KW-0378">Hydrolase</keyword>
<accession>A0A3B0VYX1</accession>
<dbReference type="InterPro" id="IPR000214">
    <property type="entry name" value="Znf_DNA_glyclase/AP_lyase"/>
</dbReference>
<keyword evidence="9" id="KW-0238">DNA-binding</keyword>
<comment type="similarity">
    <text evidence="2">Belongs to the FPG family.</text>
</comment>
<keyword evidence="16" id="KW-0540">Nuclease</keyword>
<evidence type="ECO:0000256" key="12">
    <source>
        <dbReference type="ARBA" id="ARBA00023268"/>
    </source>
</evidence>
<dbReference type="Pfam" id="PF06831">
    <property type="entry name" value="H2TH"/>
    <property type="match status" value="1"/>
</dbReference>
<feature type="domain" description="Formamidopyrimidine-DNA glycosylase catalytic" evidence="15">
    <location>
        <begin position="20"/>
        <end position="108"/>
    </location>
</feature>
<reference evidence="16" key="1">
    <citation type="submission" date="2018-06" db="EMBL/GenBank/DDBJ databases">
        <authorList>
            <person name="Zhirakovskaya E."/>
        </authorList>
    </citation>
    <scope>NUCLEOTIDE SEQUENCE</scope>
</reference>
<evidence type="ECO:0000256" key="9">
    <source>
        <dbReference type="ARBA" id="ARBA00023125"/>
    </source>
</evidence>
<evidence type="ECO:0000259" key="15">
    <source>
        <dbReference type="PROSITE" id="PS51068"/>
    </source>
</evidence>
<keyword evidence="16" id="KW-0255">Endonuclease</keyword>
<comment type="cofactor">
    <cofactor evidence="1">
        <name>Zn(2+)</name>
        <dbReference type="ChEBI" id="CHEBI:29105"/>
    </cofactor>
</comment>
<dbReference type="InterPro" id="IPR035937">
    <property type="entry name" value="FPG_N"/>
</dbReference>
<dbReference type="PANTHER" id="PTHR42697:SF1">
    <property type="entry name" value="ENDONUCLEASE 8"/>
    <property type="match status" value="1"/>
</dbReference>